<evidence type="ECO:0000313" key="10">
    <source>
        <dbReference type="Proteomes" id="UP001611548"/>
    </source>
</evidence>
<name>A0ABW7URS7_9ACTN</name>
<dbReference type="PROSITE" id="PS51257">
    <property type="entry name" value="PROKAR_LIPOPROTEIN"/>
    <property type="match status" value="1"/>
</dbReference>
<evidence type="ECO:0000313" key="9">
    <source>
        <dbReference type="EMBL" id="MFI1965320.1"/>
    </source>
</evidence>
<keyword evidence="5" id="KW-0732">Signal</keyword>
<keyword evidence="10" id="KW-1185">Reference proteome</keyword>
<dbReference type="PANTHER" id="PTHR30627">
    <property type="entry name" value="PEPTIDOGLYCAN D,D-TRANSPEPTIDASE"/>
    <property type="match status" value="1"/>
</dbReference>
<dbReference type="InterPro" id="IPR007887">
    <property type="entry name" value="MecA_N"/>
</dbReference>
<feature type="domain" description="Penicillin-binding protein dimerisation" evidence="7">
    <location>
        <begin position="185"/>
        <end position="336"/>
    </location>
</feature>
<sequence>MRHSHPLAAVLAGALLAGSVGACSGQEDEATRAARGFLSAWAAGDARKAGSFTDNPAAAQAELARLKQELGIEKARLTPDARQDDKGDSQDGKGDPQDGKGGPQDRKGDPQDRKGDPRDGKGEGTARVPFRAELDLAGAGTWKYRSSAEVRKAADGAWKVHFTPAVIHPELKEPTSQLWADRELPPRAGILAADGSNLAPETTVWAVSVWPAKVKDPDQVYRALKDPDLGVDIDTEALRSRVEKAGPDQAVPVVTLRDETFRKVRDKLMAARGLQFHDFERAVATHAKPLVGGVQPATAETLRNAGAGAVATDAVGAGGLQYRYQRRLAGTAGITVRAAGTPAYGDGRVVYRSKAEPGRPVRTTLDPRTQRAADQALADTDKNAALVALRPSTGEVLAVANTPDSGENRAFTGRYPPGSTFKVVTAAALLKSGVTPGTSAPCPRTADVDGQKFENQTEFELPAGSTFREDFARSCNTGFIGLRDRLGDGALTDAAGRFGIGGAWDVGAATFDGSVPVPEGVNDKAAGMIGQGRVEASPLVMASVAATVKDGAFRQPVLVPDAVGKRHRAAKQLDGDVARELRTLMNEVVTKGSGSALRGIPGSPGAKTGTAEFGSDDPPHTHAWIIGFRGDLAFAVFLEDGGSGGRDAGPVAAEFLRGLD</sequence>
<comment type="subcellular location">
    <subcellularLocation>
        <location evidence="1">Membrane</location>
    </subcellularLocation>
</comment>
<evidence type="ECO:0000256" key="5">
    <source>
        <dbReference type="SAM" id="SignalP"/>
    </source>
</evidence>
<gene>
    <name evidence="9" type="ORF">ACH429_14610</name>
</gene>
<dbReference type="Pfam" id="PF00905">
    <property type="entry name" value="Transpeptidase"/>
    <property type="match status" value="1"/>
</dbReference>
<dbReference type="Gene3D" id="3.90.1310.10">
    <property type="entry name" value="Penicillin-binding protein 2a (Domain 2)"/>
    <property type="match status" value="1"/>
</dbReference>
<comment type="caution">
    <text evidence="9">The sequence shown here is derived from an EMBL/GenBank/DDBJ whole genome shotgun (WGS) entry which is preliminary data.</text>
</comment>
<evidence type="ECO:0000256" key="2">
    <source>
        <dbReference type="ARBA" id="ARBA00007171"/>
    </source>
</evidence>
<evidence type="ECO:0000256" key="1">
    <source>
        <dbReference type="ARBA" id="ARBA00004370"/>
    </source>
</evidence>
<dbReference type="RefSeq" id="WP_055472125.1">
    <property type="nucleotide sequence ID" value="NZ_JBIRWE010000005.1"/>
</dbReference>
<dbReference type="InterPro" id="IPR001460">
    <property type="entry name" value="PCN-bd_Tpept"/>
</dbReference>
<dbReference type="Pfam" id="PF05223">
    <property type="entry name" value="MecA_N"/>
    <property type="match status" value="1"/>
</dbReference>
<accession>A0ABW7URS7</accession>
<comment type="similarity">
    <text evidence="2">Belongs to the transpeptidase family.</text>
</comment>
<dbReference type="SUPFAM" id="SSF56519">
    <property type="entry name" value="Penicillin binding protein dimerisation domain"/>
    <property type="match status" value="1"/>
</dbReference>
<dbReference type="InterPro" id="IPR050515">
    <property type="entry name" value="Beta-lactam/transpept"/>
</dbReference>
<dbReference type="InterPro" id="IPR012338">
    <property type="entry name" value="Beta-lactam/transpept-like"/>
</dbReference>
<protein>
    <submittedName>
        <fullName evidence="9">Penicillin-binding transpeptidase domain-containing protein</fullName>
    </submittedName>
</protein>
<organism evidence="9 10">
    <name type="scientific">Streptomyces pathocidini</name>
    <dbReference type="NCBI Taxonomy" id="1650571"/>
    <lineage>
        <taxon>Bacteria</taxon>
        <taxon>Bacillati</taxon>
        <taxon>Actinomycetota</taxon>
        <taxon>Actinomycetes</taxon>
        <taxon>Kitasatosporales</taxon>
        <taxon>Streptomycetaceae</taxon>
        <taxon>Streptomyces</taxon>
    </lineage>
</organism>
<dbReference type="InterPro" id="IPR036138">
    <property type="entry name" value="PBP_dimer_sf"/>
</dbReference>
<feature type="region of interest" description="Disordered" evidence="4">
    <location>
        <begin position="593"/>
        <end position="616"/>
    </location>
</feature>
<dbReference type="SUPFAM" id="SSF56601">
    <property type="entry name" value="beta-lactamase/transpeptidase-like"/>
    <property type="match status" value="1"/>
</dbReference>
<dbReference type="EMBL" id="JBIRWE010000005">
    <property type="protein sequence ID" value="MFI1965320.1"/>
    <property type="molecule type" value="Genomic_DNA"/>
</dbReference>
<feature type="region of interest" description="Disordered" evidence="4">
    <location>
        <begin position="73"/>
        <end position="132"/>
    </location>
</feature>
<dbReference type="Pfam" id="PF03717">
    <property type="entry name" value="PBP_dimer"/>
    <property type="match status" value="1"/>
</dbReference>
<proteinExistence type="inferred from homology"/>
<dbReference type="PANTHER" id="PTHR30627:SF24">
    <property type="entry name" value="PENICILLIN-BINDING PROTEIN 4B"/>
    <property type="match status" value="1"/>
</dbReference>
<dbReference type="Gene3D" id="3.40.710.10">
    <property type="entry name" value="DD-peptidase/beta-lactamase superfamily"/>
    <property type="match status" value="1"/>
</dbReference>
<dbReference type="Proteomes" id="UP001611548">
    <property type="component" value="Unassembled WGS sequence"/>
</dbReference>
<evidence type="ECO:0000259" key="7">
    <source>
        <dbReference type="Pfam" id="PF03717"/>
    </source>
</evidence>
<evidence type="ECO:0000256" key="3">
    <source>
        <dbReference type="ARBA" id="ARBA00023136"/>
    </source>
</evidence>
<feature type="domain" description="NTF2-like N-terminal transpeptidase" evidence="8">
    <location>
        <begin position="122"/>
        <end position="173"/>
    </location>
</feature>
<reference evidence="9 10" key="1">
    <citation type="submission" date="2024-10" db="EMBL/GenBank/DDBJ databases">
        <title>The Natural Products Discovery Center: Release of the First 8490 Sequenced Strains for Exploring Actinobacteria Biosynthetic Diversity.</title>
        <authorList>
            <person name="Kalkreuter E."/>
            <person name="Kautsar S.A."/>
            <person name="Yang D."/>
            <person name="Bader C.D."/>
            <person name="Teijaro C.N."/>
            <person name="Fluegel L."/>
            <person name="Davis C.M."/>
            <person name="Simpson J.R."/>
            <person name="Lauterbach L."/>
            <person name="Steele A.D."/>
            <person name="Gui C."/>
            <person name="Meng S."/>
            <person name="Li G."/>
            <person name="Viehrig K."/>
            <person name="Ye F."/>
            <person name="Su P."/>
            <person name="Kiefer A.F."/>
            <person name="Nichols A."/>
            <person name="Cepeda A.J."/>
            <person name="Yan W."/>
            <person name="Fan B."/>
            <person name="Jiang Y."/>
            <person name="Adhikari A."/>
            <person name="Zheng C.-J."/>
            <person name="Schuster L."/>
            <person name="Cowan T.M."/>
            <person name="Smanski M.J."/>
            <person name="Chevrette M.G."/>
            <person name="De Carvalho L.P.S."/>
            <person name="Shen B."/>
        </authorList>
    </citation>
    <scope>NUCLEOTIDE SEQUENCE [LARGE SCALE GENOMIC DNA]</scope>
    <source>
        <strain evidence="9 10">NPDC020327</strain>
    </source>
</reference>
<feature type="domain" description="Penicillin-binding protein transpeptidase" evidence="6">
    <location>
        <begin position="385"/>
        <end position="656"/>
    </location>
</feature>
<dbReference type="InterPro" id="IPR005311">
    <property type="entry name" value="PBP_dimer"/>
</dbReference>
<evidence type="ECO:0000259" key="6">
    <source>
        <dbReference type="Pfam" id="PF00905"/>
    </source>
</evidence>
<feature type="signal peptide" evidence="5">
    <location>
        <begin position="1"/>
        <end position="22"/>
    </location>
</feature>
<keyword evidence="3" id="KW-0472">Membrane</keyword>
<evidence type="ECO:0000256" key="4">
    <source>
        <dbReference type="SAM" id="MobiDB-lite"/>
    </source>
</evidence>
<feature type="chain" id="PRO_5046677397" evidence="5">
    <location>
        <begin position="23"/>
        <end position="660"/>
    </location>
</feature>
<evidence type="ECO:0000259" key="8">
    <source>
        <dbReference type="Pfam" id="PF05223"/>
    </source>
</evidence>